<gene>
    <name evidence="11" type="ORF">L596_016333</name>
</gene>
<dbReference type="InterPro" id="IPR001388">
    <property type="entry name" value="Synaptobrevin-like"/>
</dbReference>
<dbReference type="EMBL" id="AZBU02000004">
    <property type="protein sequence ID" value="TKR82642.1"/>
    <property type="molecule type" value="Genomic_DNA"/>
</dbReference>
<dbReference type="PANTHER" id="PTHR45701">
    <property type="entry name" value="SYNAPTOBREVIN FAMILY MEMBER"/>
    <property type="match status" value="1"/>
</dbReference>
<dbReference type="InterPro" id="IPR042855">
    <property type="entry name" value="V_SNARE_CC"/>
</dbReference>
<evidence type="ECO:0000256" key="9">
    <source>
        <dbReference type="SAM" id="Phobius"/>
    </source>
</evidence>
<dbReference type="GO" id="GO:0016020">
    <property type="term" value="C:membrane"/>
    <property type="evidence" value="ECO:0007669"/>
    <property type="project" value="InterPro"/>
</dbReference>
<keyword evidence="12" id="KW-1185">Reference proteome</keyword>
<dbReference type="SUPFAM" id="SSF58038">
    <property type="entry name" value="SNARE fusion complex"/>
    <property type="match status" value="1"/>
</dbReference>
<dbReference type="PROSITE" id="PS00417">
    <property type="entry name" value="SYNAPTOBREVIN"/>
    <property type="match status" value="1"/>
</dbReference>
<dbReference type="OrthoDB" id="190375at2759"/>
<keyword evidence="4" id="KW-0653">Protein transport</keyword>
<reference evidence="11 12" key="2">
    <citation type="journal article" date="2019" name="G3 (Bethesda)">
        <title>Hybrid Assembly of the Genome of the Entomopathogenic Nematode Steinernema carpocapsae Identifies the X-Chromosome.</title>
        <authorList>
            <person name="Serra L."/>
            <person name="Macchietto M."/>
            <person name="Macias-Munoz A."/>
            <person name="McGill C.J."/>
            <person name="Rodriguez I.M."/>
            <person name="Rodriguez B."/>
            <person name="Murad R."/>
            <person name="Mortazavi A."/>
        </authorList>
    </citation>
    <scope>NUCLEOTIDE SEQUENCE [LARGE SCALE GENOMIC DNA]</scope>
    <source>
        <strain evidence="11 12">ALL</strain>
    </source>
</reference>
<organism evidence="11 12">
    <name type="scientific">Steinernema carpocapsae</name>
    <name type="common">Entomopathogenic nematode</name>
    <dbReference type="NCBI Taxonomy" id="34508"/>
    <lineage>
        <taxon>Eukaryota</taxon>
        <taxon>Metazoa</taxon>
        <taxon>Ecdysozoa</taxon>
        <taxon>Nematoda</taxon>
        <taxon>Chromadorea</taxon>
        <taxon>Rhabditida</taxon>
        <taxon>Tylenchina</taxon>
        <taxon>Panagrolaimomorpha</taxon>
        <taxon>Strongyloidoidea</taxon>
        <taxon>Steinernematidae</taxon>
        <taxon>Steinernema</taxon>
    </lineage>
</organism>
<sequence>MDVEAQVQQPNRVQDLQRQVNEVKTVMSNNVERILERGERLDNLDNRTEALSQSAESFKTSARRVQRHMCKKNLKWTIICIVGAVLLITVIVLIILSSAGVFDHKGSN</sequence>
<reference evidence="11 12" key="1">
    <citation type="journal article" date="2015" name="Genome Biol.">
        <title>Comparative genomics of Steinernema reveals deeply conserved gene regulatory networks.</title>
        <authorList>
            <person name="Dillman A.R."/>
            <person name="Macchietto M."/>
            <person name="Porter C.F."/>
            <person name="Rogers A."/>
            <person name="Williams B."/>
            <person name="Antoshechkin I."/>
            <person name="Lee M.M."/>
            <person name="Goodwin Z."/>
            <person name="Lu X."/>
            <person name="Lewis E.E."/>
            <person name="Goodrich-Blair H."/>
            <person name="Stock S.P."/>
            <person name="Adams B.J."/>
            <person name="Sternberg P.W."/>
            <person name="Mortazavi A."/>
        </authorList>
    </citation>
    <scope>NUCLEOTIDE SEQUENCE [LARGE SCALE GENOMIC DNA]</scope>
    <source>
        <strain evidence="11 12">ALL</strain>
    </source>
</reference>
<comment type="similarity">
    <text evidence="1">Belongs to the synaptobrevin family.</text>
</comment>
<keyword evidence="2" id="KW-0813">Transport</keyword>
<dbReference type="STRING" id="34508.A0A4U5NIM8"/>
<dbReference type="PIRSF" id="PIRSF005409">
    <property type="entry name" value="Synaptobrevin_euk"/>
    <property type="match status" value="1"/>
</dbReference>
<evidence type="ECO:0000256" key="2">
    <source>
        <dbReference type="ARBA" id="ARBA00022448"/>
    </source>
</evidence>
<keyword evidence="6 9" id="KW-0472">Membrane</keyword>
<evidence type="ECO:0000313" key="12">
    <source>
        <dbReference type="Proteomes" id="UP000298663"/>
    </source>
</evidence>
<comment type="subcellular location">
    <subcellularLocation>
        <location evidence="7">Endomembrane system</location>
        <topology evidence="7">Single-pass type IV membrane protein</topology>
    </subcellularLocation>
</comment>
<dbReference type="GO" id="GO:0015031">
    <property type="term" value="P:protein transport"/>
    <property type="evidence" value="ECO:0007669"/>
    <property type="project" value="UniProtKB-KW"/>
</dbReference>
<feature type="domain" description="V-SNARE coiled-coil homology" evidence="10">
    <location>
        <begin position="12"/>
        <end position="72"/>
    </location>
</feature>
<feature type="transmembrane region" description="Helical" evidence="9">
    <location>
        <begin position="76"/>
        <end position="102"/>
    </location>
</feature>
<dbReference type="Gene3D" id="1.20.5.110">
    <property type="match status" value="1"/>
</dbReference>
<evidence type="ECO:0000256" key="3">
    <source>
        <dbReference type="ARBA" id="ARBA00022692"/>
    </source>
</evidence>
<proteinExistence type="inferred from homology"/>
<comment type="caution">
    <text evidence="11">The sequence shown here is derived from an EMBL/GenBank/DDBJ whole genome shotgun (WGS) entry which is preliminary data.</text>
</comment>
<keyword evidence="3 9" id="KW-0812">Transmembrane</keyword>
<dbReference type="FunFam" id="1.20.5.110:FF:000004">
    <property type="entry name" value="Vesicle-associated membrane protein 7"/>
    <property type="match status" value="1"/>
</dbReference>
<dbReference type="Proteomes" id="UP000298663">
    <property type="component" value="Unassembled WGS sequence"/>
</dbReference>
<evidence type="ECO:0000256" key="1">
    <source>
        <dbReference type="ARBA" id="ARBA00008025"/>
    </source>
</evidence>
<protein>
    <recommendedName>
        <fullName evidence="10">V-SNARE coiled-coil homology domain-containing protein</fullName>
    </recommendedName>
</protein>
<evidence type="ECO:0000256" key="7">
    <source>
        <dbReference type="ARBA" id="ARBA00046280"/>
    </source>
</evidence>
<keyword evidence="8" id="KW-0175">Coiled coil</keyword>
<dbReference type="AlphaFoldDB" id="A0A4U5NIM8"/>
<evidence type="ECO:0000256" key="5">
    <source>
        <dbReference type="ARBA" id="ARBA00022989"/>
    </source>
</evidence>
<dbReference type="GO" id="GO:0016192">
    <property type="term" value="P:vesicle-mediated transport"/>
    <property type="evidence" value="ECO:0007669"/>
    <property type="project" value="InterPro"/>
</dbReference>
<dbReference type="InterPro" id="IPR016444">
    <property type="entry name" value="Synaptobrevin/VAMP"/>
</dbReference>
<dbReference type="GO" id="GO:0005737">
    <property type="term" value="C:cytoplasm"/>
    <property type="evidence" value="ECO:0007669"/>
    <property type="project" value="UniProtKB-ARBA"/>
</dbReference>
<keyword evidence="5 9" id="KW-1133">Transmembrane helix</keyword>
<dbReference type="GO" id="GO:0012505">
    <property type="term" value="C:endomembrane system"/>
    <property type="evidence" value="ECO:0007669"/>
    <property type="project" value="UniProtKB-SubCell"/>
</dbReference>
<dbReference type="PROSITE" id="PS50892">
    <property type="entry name" value="V_SNARE"/>
    <property type="match status" value="1"/>
</dbReference>
<evidence type="ECO:0000256" key="8">
    <source>
        <dbReference type="PROSITE-ProRule" id="PRU00290"/>
    </source>
</evidence>
<evidence type="ECO:0000256" key="6">
    <source>
        <dbReference type="ARBA" id="ARBA00023136"/>
    </source>
</evidence>
<accession>A0A4U5NIM8</accession>
<name>A0A4U5NIM8_STECR</name>
<dbReference type="Pfam" id="PF00957">
    <property type="entry name" value="Synaptobrevin"/>
    <property type="match status" value="1"/>
</dbReference>
<evidence type="ECO:0000256" key="4">
    <source>
        <dbReference type="ARBA" id="ARBA00022927"/>
    </source>
</evidence>
<dbReference type="PRINTS" id="PR00219">
    <property type="entry name" value="SYNAPTOBREVN"/>
</dbReference>
<evidence type="ECO:0000313" key="11">
    <source>
        <dbReference type="EMBL" id="TKR82642.1"/>
    </source>
</evidence>
<evidence type="ECO:0000259" key="10">
    <source>
        <dbReference type="PROSITE" id="PS50892"/>
    </source>
</evidence>